<proteinExistence type="predicted"/>
<dbReference type="RefSeq" id="WP_151166436.1">
    <property type="nucleotide sequence ID" value="NZ_WACR01000002.1"/>
</dbReference>
<organism evidence="2 3">
    <name type="scientific">Salibacter halophilus</name>
    <dbReference type="NCBI Taxonomy" id="1803916"/>
    <lineage>
        <taxon>Bacteria</taxon>
        <taxon>Pseudomonadati</taxon>
        <taxon>Bacteroidota</taxon>
        <taxon>Flavobacteriia</taxon>
        <taxon>Flavobacteriales</taxon>
        <taxon>Salibacteraceae</taxon>
        <taxon>Salibacter</taxon>
    </lineage>
</organism>
<gene>
    <name evidence="2" type="ORF">F3059_02865</name>
</gene>
<feature type="domain" description="DUF4007" evidence="1">
    <location>
        <begin position="6"/>
        <end position="290"/>
    </location>
</feature>
<evidence type="ECO:0000313" key="3">
    <source>
        <dbReference type="Proteomes" id="UP000435357"/>
    </source>
</evidence>
<evidence type="ECO:0000313" key="2">
    <source>
        <dbReference type="EMBL" id="KAB1065612.1"/>
    </source>
</evidence>
<keyword evidence="3" id="KW-1185">Reference proteome</keyword>
<name>A0A6N6M6S2_9FLAO</name>
<dbReference type="Pfam" id="PF13182">
    <property type="entry name" value="DUF4007"/>
    <property type="match status" value="1"/>
</dbReference>
<evidence type="ECO:0000259" key="1">
    <source>
        <dbReference type="Pfam" id="PF13182"/>
    </source>
</evidence>
<reference evidence="2 3" key="1">
    <citation type="submission" date="2019-09" db="EMBL/GenBank/DDBJ databases">
        <title>Genomes of Cryomorphaceae.</title>
        <authorList>
            <person name="Bowman J.P."/>
        </authorList>
    </citation>
    <scope>NUCLEOTIDE SEQUENCE [LARGE SCALE GENOMIC DNA]</scope>
    <source>
        <strain evidence="2 3">KCTC 52047</strain>
    </source>
</reference>
<comment type="caution">
    <text evidence="2">The sequence shown here is derived from an EMBL/GenBank/DDBJ whole genome shotgun (WGS) entry which is preliminary data.</text>
</comment>
<dbReference type="AlphaFoldDB" id="A0A6N6M6S2"/>
<accession>A0A6N6M6S2</accession>
<dbReference type="Proteomes" id="UP000435357">
    <property type="component" value="Unassembled WGS sequence"/>
</dbReference>
<dbReference type="EMBL" id="WACR01000002">
    <property type="protein sequence ID" value="KAB1065612.1"/>
    <property type="molecule type" value="Genomic_DNA"/>
</dbReference>
<dbReference type="InterPro" id="IPR025248">
    <property type="entry name" value="DUF4007"/>
</dbReference>
<sequence>MTKLLFSGHDSFHCRQFWLKKGYDFVNQGNKFPDQEAPIHLGVGKNMVTAIRHWLKSFGLANSDDELTEIAHKLLGDNGWDPYLEDQGSLWLLHYLLVRENYASLYPIVFSELANERPEFTQEHFISFVGENKEGDYNENTLKRDFTAFYRNYFGRMNRSDVEESFTGILTELHLLKEKRKKHLNSKGKEEERPFWVLEKSSRNDIPLHILLFAILDNPDYGTSVSFKNLYEDKFGLGNIFLLNREGLTIALERMQSELNYGIVFSNEAGIRELQFKKKLEPAKILEDYYGN</sequence>
<protein>
    <submittedName>
        <fullName evidence="2">DUF4007 family protein</fullName>
    </submittedName>
</protein>
<dbReference type="OrthoDB" id="747541at2"/>